<evidence type="ECO:0000259" key="9">
    <source>
        <dbReference type="Pfam" id="PF19425"/>
    </source>
</evidence>
<evidence type="ECO:0000259" key="8">
    <source>
        <dbReference type="Pfam" id="PF01551"/>
    </source>
</evidence>
<keyword evidence="6" id="KW-0862">Zinc</keyword>
<dbReference type="EMBL" id="BSOJ01000012">
    <property type="protein sequence ID" value="GLR26266.1"/>
    <property type="molecule type" value="Genomic_DNA"/>
</dbReference>
<keyword evidence="5" id="KW-0378">Hydrolase</keyword>
<comment type="subcellular location">
    <subcellularLocation>
        <location evidence="2">Cell envelope</location>
    </subcellularLocation>
</comment>
<feature type="domain" description="DD-carboxypeptidase/endopeptidase Mpg-like N-terminal" evidence="10">
    <location>
        <begin position="49"/>
        <end position="128"/>
    </location>
</feature>
<keyword evidence="3" id="KW-0645">Protease</keyword>
<evidence type="ECO:0000256" key="2">
    <source>
        <dbReference type="ARBA" id="ARBA00004196"/>
    </source>
</evidence>
<dbReference type="Proteomes" id="UP001156664">
    <property type="component" value="Unassembled WGS sequence"/>
</dbReference>
<keyword evidence="7" id="KW-0482">Metalloprotease</keyword>
<dbReference type="Gene3D" id="2.70.70.10">
    <property type="entry name" value="Glucose Permease (Domain IIA)"/>
    <property type="match status" value="1"/>
</dbReference>
<dbReference type="Gene3D" id="3.10.450.350">
    <property type="match status" value="2"/>
</dbReference>
<dbReference type="PANTHER" id="PTHR21666">
    <property type="entry name" value="PEPTIDASE-RELATED"/>
    <property type="match status" value="1"/>
</dbReference>
<evidence type="ECO:0000256" key="6">
    <source>
        <dbReference type="ARBA" id="ARBA00022833"/>
    </source>
</evidence>
<evidence type="ECO:0000256" key="1">
    <source>
        <dbReference type="ARBA" id="ARBA00001947"/>
    </source>
</evidence>
<dbReference type="CDD" id="cd12797">
    <property type="entry name" value="M23_peptidase"/>
    <property type="match status" value="1"/>
</dbReference>
<feature type="domain" description="M23ase beta-sheet core" evidence="8">
    <location>
        <begin position="276"/>
        <end position="372"/>
    </location>
</feature>
<comment type="cofactor">
    <cofactor evidence="1">
        <name>Zn(2+)</name>
        <dbReference type="ChEBI" id="CHEBI:29105"/>
    </cofactor>
</comment>
<accession>A0ABQ5YQT7</accession>
<dbReference type="InterPro" id="IPR011055">
    <property type="entry name" value="Dup_hybrid_motif"/>
</dbReference>
<dbReference type="InterPro" id="IPR050570">
    <property type="entry name" value="Cell_wall_metabolism_enzyme"/>
</dbReference>
<evidence type="ECO:0000313" key="11">
    <source>
        <dbReference type="EMBL" id="GLR26266.1"/>
    </source>
</evidence>
<sequence>MPVLGAVVAIAGSVENPQMDTSNLPTVQEAIQLNVDSQGVFNVAPLVSEEKIHRGDTIVSLLQRMGVNTDGLTNFLMSDKVASNLVNLRAGRVITVQQDVEGNLVWLRYKSSQDNDAQRAILVERKNGQYSARFEDITYDRGVVARAGRIESSLFAAADKAGLPDAITIQLANIFSSEIDFHRELRHGDSFRVVYEDLSVDGRSVSSGRILAAEFVNDNHKYTAYWFDSKNQAAGYYDENGRSLKKSFLRSPLAFSRITSGFTTARFHPILKKWKAHTGVDYAAARGTPIMATANGTIKFIGQQRGYGNVIEIQHYGGYSTLYGHMNNFAKGMHRGTKITQGEVIGYVGSTGWATGPHVHYEFRVNEVPRNPLTISVAQSEPLNKTAMAEFKRTQASLERKLDTVTGTQVAKAE</sequence>
<evidence type="ECO:0000256" key="7">
    <source>
        <dbReference type="ARBA" id="ARBA00023049"/>
    </source>
</evidence>
<dbReference type="Pfam" id="PF01551">
    <property type="entry name" value="Peptidase_M23"/>
    <property type="match status" value="1"/>
</dbReference>
<name>A0ABQ5YQT7_9BURK</name>
<dbReference type="PANTHER" id="PTHR21666:SF288">
    <property type="entry name" value="CELL DIVISION PROTEIN YTFB"/>
    <property type="match status" value="1"/>
</dbReference>
<proteinExistence type="predicted"/>
<evidence type="ECO:0000313" key="12">
    <source>
        <dbReference type="Proteomes" id="UP001156664"/>
    </source>
</evidence>
<organism evidence="11 12">
    <name type="scientific">Limnobacter litoralis</name>
    <dbReference type="NCBI Taxonomy" id="481366"/>
    <lineage>
        <taxon>Bacteria</taxon>
        <taxon>Pseudomonadati</taxon>
        <taxon>Pseudomonadota</taxon>
        <taxon>Betaproteobacteria</taxon>
        <taxon>Burkholderiales</taxon>
        <taxon>Burkholderiaceae</taxon>
        <taxon>Limnobacter</taxon>
    </lineage>
</organism>
<dbReference type="InterPro" id="IPR054512">
    <property type="entry name" value="NMB0315-like_N"/>
</dbReference>
<dbReference type="Pfam" id="PF19425">
    <property type="entry name" value="Csd3_N2"/>
    <property type="match status" value="1"/>
</dbReference>
<keyword evidence="12" id="KW-1185">Reference proteome</keyword>
<evidence type="ECO:0000256" key="3">
    <source>
        <dbReference type="ARBA" id="ARBA00022670"/>
    </source>
</evidence>
<evidence type="ECO:0008006" key="13">
    <source>
        <dbReference type="Google" id="ProtNLM"/>
    </source>
</evidence>
<evidence type="ECO:0000256" key="4">
    <source>
        <dbReference type="ARBA" id="ARBA00022723"/>
    </source>
</evidence>
<keyword evidence="4" id="KW-0479">Metal-binding</keyword>
<protein>
    <recommendedName>
        <fullName evidence="13">Peptidase M23</fullName>
    </recommendedName>
</protein>
<evidence type="ECO:0000259" key="10">
    <source>
        <dbReference type="Pfam" id="PF22310"/>
    </source>
</evidence>
<dbReference type="InterPro" id="IPR016047">
    <property type="entry name" value="M23ase_b-sheet_dom"/>
</dbReference>
<dbReference type="InterPro" id="IPR045834">
    <property type="entry name" value="Csd3_N2"/>
</dbReference>
<dbReference type="Pfam" id="PF22310">
    <property type="entry name" value="NMB0315_dom_I"/>
    <property type="match status" value="1"/>
</dbReference>
<gene>
    <name evidence="11" type="ORF">GCM10007875_13540</name>
</gene>
<comment type="caution">
    <text evidence="11">The sequence shown here is derived from an EMBL/GenBank/DDBJ whole genome shotgun (WGS) entry which is preliminary data.</text>
</comment>
<reference evidence="12" key="1">
    <citation type="journal article" date="2019" name="Int. J. Syst. Evol. Microbiol.">
        <title>The Global Catalogue of Microorganisms (GCM) 10K type strain sequencing project: providing services to taxonomists for standard genome sequencing and annotation.</title>
        <authorList>
            <consortium name="The Broad Institute Genomics Platform"/>
            <consortium name="The Broad Institute Genome Sequencing Center for Infectious Disease"/>
            <person name="Wu L."/>
            <person name="Ma J."/>
        </authorList>
    </citation>
    <scope>NUCLEOTIDE SEQUENCE [LARGE SCALE GENOMIC DNA]</scope>
    <source>
        <strain evidence="12">NBRC 105857</strain>
    </source>
</reference>
<dbReference type="SUPFAM" id="SSF51261">
    <property type="entry name" value="Duplicated hybrid motif"/>
    <property type="match status" value="1"/>
</dbReference>
<feature type="domain" description="Csd3-like second N-terminal" evidence="9">
    <location>
        <begin position="147"/>
        <end position="262"/>
    </location>
</feature>
<evidence type="ECO:0000256" key="5">
    <source>
        <dbReference type="ARBA" id="ARBA00022801"/>
    </source>
</evidence>